<protein>
    <submittedName>
        <fullName evidence="2">Uncharacterized protein</fullName>
    </submittedName>
</protein>
<proteinExistence type="predicted"/>
<keyword evidence="3" id="KW-1185">Reference proteome</keyword>
<gene>
    <name evidence="2" type="ORF">X975_07315</name>
</gene>
<evidence type="ECO:0000256" key="1">
    <source>
        <dbReference type="SAM" id="MobiDB-lite"/>
    </source>
</evidence>
<reference evidence="2 3" key="1">
    <citation type="submission" date="2013-11" db="EMBL/GenBank/DDBJ databases">
        <title>Genome sequencing of Stegodyphus mimosarum.</title>
        <authorList>
            <person name="Bechsgaard J."/>
        </authorList>
    </citation>
    <scope>NUCLEOTIDE SEQUENCE [LARGE SCALE GENOMIC DNA]</scope>
</reference>
<feature type="region of interest" description="Disordered" evidence="1">
    <location>
        <begin position="1"/>
        <end position="32"/>
    </location>
</feature>
<feature type="non-terminal residue" evidence="2">
    <location>
        <position position="214"/>
    </location>
</feature>
<dbReference type="EMBL" id="KK112841">
    <property type="protein sequence ID" value="KFM58680.1"/>
    <property type="molecule type" value="Genomic_DNA"/>
</dbReference>
<organism evidence="2 3">
    <name type="scientific">Stegodyphus mimosarum</name>
    <name type="common">African social velvet spider</name>
    <dbReference type="NCBI Taxonomy" id="407821"/>
    <lineage>
        <taxon>Eukaryota</taxon>
        <taxon>Metazoa</taxon>
        <taxon>Ecdysozoa</taxon>
        <taxon>Arthropoda</taxon>
        <taxon>Chelicerata</taxon>
        <taxon>Arachnida</taxon>
        <taxon>Araneae</taxon>
        <taxon>Araneomorphae</taxon>
        <taxon>Entelegynae</taxon>
        <taxon>Eresoidea</taxon>
        <taxon>Eresidae</taxon>
        <taxon>Stegodyphus</taxon>
    </lineage>
</organism>
<evidence type="ECO:0000313" key="2">
    <source>
        <dbReference type="EMBL" id="KFM58680.1"/>
    </source>
</evidence>
<name>A0A087T0P1_STEMI</name>
<accession>A0A087T0P1</accession>
<dbReference type="AlphaFoldDB" id="A0A087T0P1"/>
<evidence type="ECO:0000313" key="3">
    <source>
        <dbReference type="Proteomes" id="UP000054359"/>
    </source>
</evidence>
<dbReference type="Proteomes" id="UP000054359">
    <property type="component" value="Unassembled WGS sequence"/>
</dbReference>
<sequence>MKVIVMNDAADVPLPDSDLDNRMEDSAPTEDNETITISDGVAEINQDNDNMDTQAFMRNRISDIETQIDHIKTTVRVYHQMRPVTQEDNVSKQMSDIIKKLKAEADDLRGKCGLSLLAGISKLNISNSNIKASSNVKTSKRKSNIEGSIEYMDSEGFRMPHKTAKQLRVEKIKDTLDIKNKFSILNDKESNEMILENNAGTASQDGEIQQANNP</sequence>